<keyword evidence="2" id="KW-1133">Transmembrane helix</keyword>
<feature type="region of interest" description="Disordered" evidence="1">
    <location>
        <begin position="70"/>
        <end position="107"/>
    </location>
</feature>
<keyword evidence="2" id="KW-0812">Transmembrane</keyword>
<evidence type="ECO:0000313" key="3">
    <source>
        <dbReference type="EMBL" id="GES19645.1"/>
    </source>
</evidence>
<dbReference type="Proteomes" id="UP000377595">
    <property type="component" value="Unassembled WGS sequence"/>
</dbReference>
<evidence type="ECO:0000256" key="2">
    <source>
        <dbReference type="SAM" id="Phobius"/>
    </source>
</evidence>
<sequence length="107" mass="11409">MFGCHHAFMGSPVKRSISRLTVSLIAVGVVFGFAFLMVLKQYDPAVITTVVTGTSLAAAELVRRLQAPSLDQSDLGRVRQPDRNSELDGTADQAPPSSPGRTPPDQS</sequence>
<feature type="transmembrane region" description="Helical" evidence="2">
    <location>
        <begin position="20"/>
        <end position="39"/>
    </location>
</feature>
<dbReference type="AlphaFoldDB" id="A0A5M3XDD9"/>
<feature type="compositionally biased region" description="Basic and acidic residues" evidence="1">
    <location>
        <begin position="74"/>
        <end position="86"/>
    </location>
</feature>
<reference evidence="3 4" key="1">
    <citation type="submission" date="2019-10" db="EMBL/GenBank/DDBJ databases">
        <title>Whole genome shotgun sequence of Acrocarpospora pleiomorpha NBRC 16267.</title>
        <authorList>
            <person name="Ichikawa N."/>
            <person name="Kimura A."/>
            <person name="Kitahashi Y."/>
            <person name="Komaki H."/>
            <person name="Oguchi A."/>
        </authorList>
    </citation>
    <scope>NUCLEOTIDE SEQUENCE [LARGE SCALE GENOMIC DNA]</scope>
    <source>
        <strain evidence="3 4">NBRC 16267</strain>
    </source>
</reference>
<evidence type="ECO:0000313" key="4">
    <source>
        <dbReference type="Proteomes" id="UP000377595"/>
    </source>
</evidence>
<keyword evidence="2" id="KW-0472">Membrane</keyword>
<feature type="compositionally biased region" description="Pro residues" evidence="1">
    <location>
        <begin position="96"/>
        <end position="107"/>
    </location>
</feature>
<accession>A0A5M3XDD9</accession>
<evidence type="ECO:0000256" key="1">
    <source>
        <dbReference type="SAM" id="MobiDB-lite"/>
    </source>
</evidence>
<dbReference type="EMBL" id="BLAF01000013">
    <property type="protein sequence ID" value="GES19645.1"/>
    <property type="molecule type" value="Genomic_DNA"/>
</dbReference>
<gene>
    <name evidence="3" type="ORF">Aple_025410</name>
</gene>
<proteinExistence type="predicted"/>
<name>A0A5M3XDD9_9ACTN</name>
<keyword evidence="4" id="KW-1185">Reference proteome</keyword>
<dbReference type="RefSeq" id="WP_344317606.1">
    <property type="nucleotide sequence ID" value="NZ_BAAAHM010000028.1"/>
</dbReference>
<comment type="caution">
    <text evidence="3">The sequence shown here is derived from an EMBL/GenBank/DDBJ whole genome shotgun (WGS) entry which is preliminary data.</text>
</comment>
<protein>
    <submittedName>
        <fullName evidence="3">Uncharacterized protein</fullName>
    </submittedName>
</protein>
<organism evidence="3 4">
    <name type="scientific">Acrocarpospora pleiomorpha</name>
    <dbReference type="NCBI Taxonomy" id="90975"/>
    <lineage>
        <taxon>Bacteria</taxon>
        <taxon>Bacillati</taxon>
        <taxon>Actinomycetota</taxon>
        <taxon>Actinomycetes</taxon>
        <taxon>Streptosporangiales</taxon>
        <taxon>Streptosporangiaceae</taxon>
        <taxon>Acrocarpospora</taxon>
    </lineage>
</organism>